<dbReference type="OrthoDB" id="9809920at2"/>
<keyword evidence="5 7" id="KW-0057">Aromatic amino acid biosynthesis</keyword>
<feature type="binding site" evidence="7">
    <location>
        <position position="360"/>
    </location>
    <ligand>
        <name>3-phosphoshikimate</name>
        <dbReference type="ChEBI" id="CHEBI:145989"/>
    </ligand>
</feature>
<dbReference type="EC" id="2.5.1.19" evidence="7"/>
<feature type="binding site" evidence="7">
    <location>
        <position position="364"/>
    </location>
    <ligand>
        <name>phosphoenolpyruvate</name>
        <dbReference type="ChEBI" id="CHEBI:58702"/>
    </ligand>
</feature>
<dbReference type="InterPro" id="IPR006264">
    <property type="entry name" value="EPSP_synthase"/>
</dbReference>
<dbReference type="NCBIfam" id="TIGR01356">
    <property type="entry name" value="aroA"/>
    <property type="match status" value="1"/>
</dbReference>
<evidence type="ECO:0000313" key="10">
    <source>
        <dbReference type="Proteomes" id="UP000251213"/>
    </source>
</evidence>
<protein>
    <recommendedName>
        <fullName evidence="7">3-phosphoshikimate 1-carboxyvinyltransferase</fullName>
        <ecNumber evidence="7">2.5.1.19</ecNumber>
    </recommendedName>
    <alternativeName>
        <fullName evidence="7">5-enolpyruvylshikimate-3-phosphate synthase</fullName>
        <shortName evidence="7">EPSP synthase</shortName>
        <shortName evidence="7">EPSPS</shortName>
    </alternativeName>
</protein>
<dbReference type="Pfam" id="PF00275">
    <property type="entry name" value="EPSP_synthase"/>
    <property type="match status" value="1"/>
</dbReference>
<comment type="pathway">
    <text evidence="1 7">Metabolic intermediate biosynthesis; chorismate biosynthesis; chorismate from D-erythrose 4-phosphate and phosphoenolpyruvate: step 6/7.</text>
</comment>
<dbReference type="SUPFAM" id="SSF55205">
    <property type="entry name" value="EPT/RTPC-like"/>
    <property type="match status" value="1"/>
</dbReference>
<dbReference type="InterPro" id="IPR036968">
    <property type="entry name" value="Enolpyruvate_Tfrase_sf"/>
</dbReference>
<feature type="binding site" evidence="7">
    <location>
        <position position="43"/>
    </location>
    <ligand>
        <name>3-phosphoshikimate</name>
        <dbReference type="ChEBI" id="CHEBI:145989"/>
    </ligand>
</feature>
<feature type="binding site" evidence="7">
    <location>
        <position position="47"/>
    </location>
    <ligand>
        <name>3-phosphoshikimate</name>
        <dbReference type="ChEBI" id="CHEBI:145989"/>
    </ligand>
</feature>
<evidence type="ECO:0000256" key="7">
    <source>
        <dbReference type="HAMAP-Rule" id="MF_00210"/>
    </source>
</evidence>
<comment type="function">
    <text evidence="7">Catalyzes the transfer of the enolpyruvyl moiety of phosphoenolpyruvate (PEP) to the 5-hydroxyl of shikimate-3-phosphate (S3P) to produce enolpyruvyl shikimate-3-phosphate and inorganic phosphate.</text>
</comment>
<feature type="binding site" evidence="7">
    <location>
        <position position="405"/>
    </location>
    <ligand>
        <name>phosphoenolpyruvate</name>
        <dbReference type="ChEBI" id="CHEBI:58702"/>
    </ligand>
</feature>
<feature type="binding site" evidence="7">
    <location>
        <position position="430"/>
    </location>
    <ligand>
        <name>phosphoenolpyruvate</name>
        <dbReference type="ChEBI" id="CHEBI:58702"/>
    </ligand>
</feature>
<dbReference type="Gene3D" id="3.65.10.10">
    <property type="entry name" value="Enolpyruvate transferase domain"/>
    <property type="match status" value="2"/>
</dbReference>
<dbReference type="GO" id="GO:0009073">
    <property type="term" value="P:aromatic amino acid family biosynthetic process"/>
    <property type="evidence" value="ECO:0007669"/>
    <property type="project" value="UniProtKB-KW"/>
</dbReference>
<dbReference type="GO" id="GO:0005737">
    <property type="term" value="C:cytoplasm"/>
    <property type="evidence" value="ECO:0007669"/>
    <property type="project" value="UniProtKB-SubCell"/>
</dbReference>
<dbReference type="Proteomes" id="UP000251213">
    <property type="component" value="Unassembled WGS sequence"/>
</dbReference>
<comment type="caution">
    <text evidence="9">The sequence shown here is derived from an EMBL/GenBank/DDBJ whole genome shotgun (WGS) entry which is preliminary data.</text>
</comment>
<dbReference type="InterPro" id="IPR013792">
    <property type="entry name" value="RNA3'P_cycl/enolpyr_Trfase_a/b"/>
</dbReference>
<name>A0A364K545_9BACL</name>
<comment type="similarity">
    <text evidence="2 7">Belongs to the EPSP synthase family.</text>
</comment>
<dbReference type="AlphaFoldDB" id="A0A364K545"/>
<comment type="catalytic activity">
    <reaction evidence="6">
        <text>3-phosphoshikimate + phosphoenolpyruvate = 5-O-(1-carboxyvinyl)-3-phosphoshikimate + phosphate</text>
        <dbReference type="Rhea" id="RHEA:21256"/>
        <dbReference type="ChEBI" id="CHEBI:43474"/>
        <dbReference type="ChEBI" id="CHEBI:57701"/>
        <dbReference type="ChEBI" id="CHEBI:58702"/>
        <dbReference type="ChEBI" id="CHEBI:145989"/>
        <dbReference type="EC" id="2.5.1.19"/>
    </reaction>
    <physiologicalReaction direction="left-to-right" evidence="6">
        <dbReference type="Rhea" id="RHEA:21257"/>
    </physiologicalReaction>
</comment>
<dbReference type="PROSITE" id="PS00885">
    <property type="entry name" value="EPSP_SYNTHASE_2"/>
    <property type="match status" value="1"/>
</dbReference>
<dbReference type="UniPathway" id="UPA00053">
    <property type="reaction ID" value="UER00089"/>
</dbReference>
<dbReference type="PANTHER" id="PTHR21090:SF5">
    <property type="entry name" value="PENTAFUNCTIONAL AROM POLYPEPTIDE"/>
    <property type="match status" value="1"/>
</dbReference>
<feature type="binding site" evidence="7">
    <location>
        <position position="113"/>
    </location>
    <ligand>
        <name>phosphoenolpyruvate</name>
        <dbReference type="ChEBI" id="CHEBI:58702"/>
    </ligand>
</feature>
<feature type="binding site" evidence="7">
    <location>
        <position position="42"/>
    </location>
    <ligand>
        <name>3-phosphoshikimate</name>
        <dbReference type="ChEBI" id="CHEBI:145989"/>
    </ligand>
</feature>
<evidence type="ECO:0000256" key="6">
    <source>
        <dbReference type="ARBA" id="ARBA00044633"/>
    </source>
</evidence>
<reference evidence="9 10" key="1">
    <citation type="submission" date="2018-06" db="EMBL/GenBank/DDBJ databases">
        <title>Thermoflavimicrobium daqus sp. nov., a thermophilic microbe isolated from Moutai-flavour Daqu.</title>
        <authorList>
            <person name="Wang X."/>
            <person name="Zhou H."/>
        </authorList>
    </citation>
    <scope>NUCLEOTIDE SEQUENCE [LARGE SCALE GENOMIC DNA]</scope>
    <source>
        <strain evidence="9 10">FBKL4.011</strain>
    </source>
</reference>
<dbReference type="GO" id="GO:0003866">
    <property type="term" value="F:3-phosphoshikimate 1-carboxyvinyltransferase activity"/>
    <property type="evidence" value="ECO:0007669"/>
    <property type="project" value="UniProtKB-UniRule"/>
</dbReference>
<gene>
    <name evidence="7 9" type="primary">aroA</name>
    <name evidence="9" type="ORF">DL897_09360</name>
</gene>
<feature type="binding site" evidence="7">
    <location>
        <position position="188"/>
    </location>
    <ligand>
        <name>3-phosphoshikimate</name>
        <dbReference type="ChEBI" id="CHEBI:145989"/>
    </ligand>
</feature>
<feature type="binding site" evidence="7">
    <location>
        <position position="142"/>
    </location>
    <ligand>
        <name>phosphoenolpyruvate</name>
        <dbReference type="ChEBI" id="CHEBI:58702"/>
    </ligand>
</feature>
<dbReference type="RefSeq" id="WP_113658879.1">
    <property type="nucleotide sequence ID" value="NZ_KZ845666.1"/>
</dbReference>
<evidence type="ECO:0000256" key="2">
    <source>
        <dbReference type="ARBA" id="ARBA00009948"/>
    </source>
</evidence>
<evidence type="ECO:0000259" key="8">
    <source>
        <dbReference type="Pfam" id="PF00275"/>
    </source>
</evidence>
<dbReference type="GO" id="GO:0008652">
    <property type="term" value="P:amino acid biosynthetic process"/>
    <property type="evidence" value="ECO:0007669"/>
    <property type="project" value="UniProtKB-KW"/>
</dbReference>
<sequence length="452" mass="49079">MGKVVSDLRARSAWSILNDVEVAEVSPPSKPLDAELVVPGSKSITNRALVMAAVAHGESELSGILKSDDSFWCIETLKSLGIRVNVNGDIAKIAGCGGSWPIEQAEVYIGAAGTTARFLPGTLAAAKKGSWIIQASERMKERPMRPLITALQELGANIQYLENDGFLPIRVDGTGLDGGEVSVSGSTSSQFISGLLIASALARKSVTIRIPDHIVQHAYVRMTIDLMEQFGVHVEYDNQLSVMQVNPQAYQARQIQLEADASTAGYFFALAALTNGRVRINNLSYQTKQPDIQLVDIFERMGCQVIRGDGFIELKGTSQLKGGFDISMKELSDQTLTLAVVAPFADGPIAIHDVAHIRHHECDRIAAITQLLTQMGIRVEEREDGLTVYPGQPKPAELFAYDDHRVAMSLACIGAKVPGIRILDPGCVSKTCPQYFEELTKLGIHVTLKKKR</sequence>
<feature type="active site" description="Proton acceptor" evidence="7">
    <location>
        <position position="333"/>
    </location>
</feature>
<feature type="binding site" evidence="7">
    <location>
        <position position="333"/>
    </location>
    <ligand>
        <name>3-phosphoshikimate</name>
        <dbReference type="ChEBI" id="CHEBI:145989"/>
    </ligand>
</feature>
<feature type="binding site" evidence="7">
    <location>
        <position position="190"/>
    </location>
    <ligand>
        <name>phosphoenolpyruvate</name>
        <dbReference type="ChEBI" id="CHEBI:58702"/>
    </ligand>
</feature>
<dbReference type="PIRSF" id="PIRSF000505">
    <property type="entry name" value="EPSPS"/>
    <property type="match status" value="1"/>
</dbReference>
<dbReference type="HAMAP" id="MF_00210">
    <property type="entry name" value="EPSP_synth"/>
    <property type="match status" value="1"/>
</dbReference>
<evidence type="ECO:0000256" key="3">
    <source>
        <dbReference type="ARBA" id="ARBA00022605"/>
    </source>
</evidence>
<evidence type="ECO:0000256" key="5">
    <source>
        <dbReference type="ARBA" id="ARBA00023141"/>
    </source>
</evidence>
<reference evidence="9 10" key="2">
    <citation type="submission" date="2018-06" db="EMBL/GenBank/DDBJ databases">
        <authorList>
            <person name="Zhirakovskaya E."/>
        </authorList>
    </citation>
    <scope>NUCLEOTIDE SEQUENCE [LARGE SCALE GENOMIC DNA]</scope>
    <source>
        <strain evidence="9 10">FBKL4.011</strain>
    </source>
</reference>
<keyword evidence="10" id="KW-1185">Reference proteome</keyword>
<keyword evidence="3 7" id="KW-0028">Amino-acid biosynthesis</keyword>
<dbReference type="InterPro" id="IPR023193">
    <property type="entry name" value="EPSP_synthase_CS"/>
</dbReference>
<dbReference type="InterPro" id="IPR001986">
    <property type="entry name" value="Enolpyruvate_Tfrase_dom"/>
</dbReference>
<dbReference type="EMBL" id="QJKK01000004">
    <property type="protein sequence ID" value="RAL24508.1"/>
    <property type="molecule type" value="Genomic_DNA"/>
</dbReference>
<comment type="subunit">
    <text evidence="7">Monomer.</text>
</comment>
<keyword evidence="4 7" id="KW-0808">Transferase</keyword>
<evidence type="ECO:0000256" key="1">
    <source>
        <dbReference type="ARBA" id="ARBA00004811"/>
    </source>
</evidence>
<accession>A0A364K545</accession>
<feature type="binding site" evidence="7">
    <location>
        <position position="42"/>
    </location>
    <ligand>
        <name>phosphoenolpyruvate</name>
        <dbReference type="ChEBI" id="CHEBI:58702"/>
    </ligand>
</feature>
<comment type="caution">
    <text evidence="7">Lacks conserved residue(s) required for the propagation of feature annotation.</text>
</comment>
<feature type="domain" description="Enolpyruvate transferase" evidence="8">
    <location>
        <begin position="29"/>
        <end position="439"/>
    </location>
</feature>
<dbReference type="CDD" id="cd01556">
    <property type="entry name" value="EPSP_synthase"/>
    <property type="match status" value="1"/>
</dbReference>
<feature type="binding site" evidence="7">
    <location>
        <position position="189"/>
    </location>
    <ligand>
        <name>3-phosphoshikimate</name>
        <dbReference type="ChEBI" id="CHEBI:145989"/>
    </ligand>
</feature>
<feature type="binding site" evidence="7">
    <location>
        <position position="190"/>
    </location>
    <ligand>
        <name>3-phosphoshikimate</name>
        <dbReference type="ChEBI" id="CHEBI:145989"/>
    </ligand>
</feature>
<organism evidence="9 10">
    <name type="scientific">Thermoflavimicrobium daqui</name>
    <dbReference type="NCBI Taxonomy" id="2137476"/>
    <lineage>
        <taxon>Bacteria</taxon>
        <taxon>Bacillati</taxon>
        <taxon>Bacillota</taxon>
        <taxon>Bacilli</taxon>
        <taxon>Bacillales</taxon>
        <taxon>Thermoactinomycetaceae</taxon>
        <taxon>Thermoflavimicrobium</taxon>
    </lineage>
</organism>
<proteinExistence type="inferred from homology"/>
<evidence type="ECO:0000256" key="4">
    <source>
        <dbReference type="ARBA" id="ARBA00022679"/>
    </source>
</evidence>
<evidence type="ECO:0000313" key="9">
    <source>
        <dbReference type="EMBL" id="RAL24508.1"/>
    </source>
</evidence>
<dbReference type="GO" id="GO:0009423">
    <property type="term" value="P:chorismate biosynthetic process"/>
    <property type="evidence" value="ECO:0007669"/>
    <property type="project" value="UniProtKB-UniRule"/>
</dbReference>
<keyword evidence="7" id="KW-0963">Cytoplasm</keyword>
<comment type="subcellular location">
    <subcellularLocation>
        <location evidence="7">Cytoplasm</location>
    </subcellularLocation>
</comment>
<dbReference type="PANTHER" id="PTHR21090">
    <property type="entry name" value="AROM/DEHYDROQUINATE SYNTHASE"/>
    <property type="match status" value="1"/>
</dbReference>